<accession>A0A0A9G927</accession>
<dbReference type="EMBL" id="GBRH01176909">
    <property type="protein sequence ID" value="JAE20987.1"/>
    <property type="molecule type" value="Transcribed_RNA"/>
</dbReference>
<proteinExistence type="predicted"/>
<protein>
    <submittedName>
        <fullName evidence="1">Uncharacterized protein</fullName>
    </submittedName>
</protein>
<reference evidence="1" key="2">
    <citation type="journal article" date="2015" name="Data Brief">
        <title>Shoot transcriptome of the giant reed, Arundo donax.</title>
        <authorList>
            <person name="Barrero R.A."/>
            <person name="Guerrero F.D."/>
            <person name="Moolhuijzen P."/>
            <person name="Goolsby J.A."/>
            <person name="Tidwell J."/>
            <person name="Bellgard S.E."/>
            <person name="Bellgard M.I."/>
        </authorList>
    </citation>
    <scope>NUCLEOTIDE SEQUENCE</scope>
    <source>
        <tissue evidence="1">Shoot tissue taken approximately 20 cm above the soil surface</tissue>
    </source>
</reference>
<organism evidence="1">
    <name type="scientific">Arundo donax</name>
    <name type="common">Giant reed</name>
    <name type="synonym">Donax arundinaceus</name>
    <dbReference type="NCBI Taxonomy" id="35708"/>
    <lineage>
        <taxon>Eukaryota</taxon>
        <taxon>Viridiplantae</taxon>
        <taxon>Streptophyta</taxon>
        <taxon>Embryophyta</taxon>
        <taxon>Tracheophyta</taxon>
        <taxon>Spermatophyta</taxon>
        <taxon>Magnoliopsida</taxon>
        <taxon>Liliopsida</taxon>
        <taxon>Poales</taxon>
        <taxon>Poaceae</taxon>
        <taxon>PACMAD clade</taxon>
        <taxon>Arundinoideae</taxon>
        <taxon>Arundineae</taxon>
        <taxon>Arundo</taxon>
    </lineage>
</organism>
<evidence type="ECO:0000313" key="1">
    <source>
        <dbReference type="EMBL" id="JAE20987.1"/>
    </source>
</evidence>
<dbReference type="PANTHER" id="PTHR47482:SF5">
    <property type="entry name" value="FAR1 DOMAIN-CONTAINING PROTEIN"/>
    <property type="match status" value="1"/>
</dbReference>
<dbReference type="AlphaFoldDB" id="A0A0A9G927"/>
<reference evidence="1" key="1">
    <citation type="submission" date="2014-09" db="EMBL/GenBank/DDBJ databases">
        <authorList>
            <person name="Magalhaes I.L.F."/>
            <person name="Oliveira U."/>
            <person name="Santos F.R."/>
            <person name="Vidigal T.H.D.A."/>
            <person name="Brescovit A.D."/>
            <person name="Santos A.J."/>
        </authorList>
    </citation>
    <scope>NUCLEOTIDE SEQUENCE</scope>
    <source>
        <tissue evidence="1">Shoot tissue taken approximately 20 cm above the soil surface</tissue>
    </source>
</reference>
<sequence>MENHIDQTPDNVAEEQLPIECHSDADESWRWLTTWGTTRPFAHNQLIVSALEQAMRSGADGSRHHMFIPKVGQTFPSINDAFQFYNLYSWELGFSI</sequence>
<dbReference type="PANTHER" id="PTHR47482">
    <property type="entry name" value="OS11G0632001 PROTEIN"/>
    <property type="match status" value="1"/>
</dbReference>
<name>A0A0A9G927_ARUDO</name>